<dbReference type="GeneID" id="91393320"/>
<dbReference type="EMBL" id="JAYMRS010000004">
    <property type="protein sequence ID" value="MFB8768842.1"/>
    <property type="molecule type" value="Genomic_DNA"/>
</dbReference>
<organism evidence="4 5">
    <name type="scientific">Nocardiopsis alba</name>
    <dbReference type="NCBI Taxonomy" id="53437"/>
    <lineage>
        <taxon>Bacteria</taxon>
        <taxon>Bacillati</taxon>
        <taxon>Actinomycetota</taxon>
        <taxon>Actinomycetes</taxon>
        <taxon>Streptosporangiales</taxon>
        <taxon>Nocardiopsidaceae</taxon>
        <taxon>Nocardiopsis</taxon>
    </lineage>
</organism>
<feature type="compositionally biased region" description="Basic and acidic residues" evidence="1">
    <location>
        <begin position="215"/>
        <end position="229"/>
    </location>
</feature>
<proteinExistence type="predicted"/>
<dbReference type="OMA" id="KESAFWD"/>
<evidence type="ECO:0000313" key="3">
    <source>
        <dbReference type="EMBL" id="MFB8768842.1"/>
    </source>
</evidence>
<sequence>MDFFENPVVLVLLGAGVSLVTSVVVTALHARQIRRAELRTATRAAARTLTSAFIAERDGHGDKTEFLREAELTVMSMTDRRTRERLADVVRLLREHELPEVEQLSGVGAATAKRLLCDHALEVLGSHLRAERLPEVPALMRKMLSVEEEALSIHSGESAPRPSEPIEKSSVTPRPRHTGGGTTAKGTGARKSTKTTKSAAPKATGKSGRSASAPAEKRDAEKESAFWDD</sequence>
<comment type="caution">
    <text evidence="4">The sequence shown here is derived from an EMBL/GenBank/DDBJ whole genome shotgun (WGS) entry which is preliminary data.</text>
</comment>
<feature type="compositionally biased region" description="Low complexity" evidence="1">
    <location>
        <begin position="184"/>
        <end position="208"/>
    </location>
</feature>
<evidence type="ECO:0000256" key="2">
    <source>
        <dbReference type="SAM" id="Phobius"/>
    </source>
</evidence>
<evidence type="ECO:0000256" key="1">
    <source>
        <dbReference type="SAM" id="MobiDB-lite"/>
    </source>
</evidence>
<keyword evidence="6" id="KW-1185">Reference proteome</keyword>
<evidence type="ECO:0000313" key="5">
    <source>
        <dbReference type="Proteomes" id="UP000467124"/>
    </source>
</evidence>
<protein>
    <submittedName>
        <fullName evidence="4">Uncharacterized protein</fullName>
    </submittedName>
</protein>
<dbReference type="Proteomes" id="UP000467124">
    <property type="component" value="Unassembled WGS sequence"/>
</dbReference>
<feature type="region of interest" description="Disordered" evidence="1">
    <location>
        <begin position="151"/>
        <end position="229"/>
    </location>
</feature>
<name>A0A7K2ITC3_9ACTN</name>
<keyword evidence="2" id="KW-0812">Transmembrane</keyword>
<keyword evidence="2" id="KW-0472">Membrane</keyword>
<dbReference type="EMBL" id="WWHY01000001">
    <property type="protein sequence ID" value="MYR33035.1"/>
    <property type="molecule type" value="Genomic_DNA"/>
</dbReference>
<reference evidence="4 5" key="1">
    <citation type="journal article" date="2019" name="Nat. Commun.">
        <title>The antimicrobial potential of Streptomyces from insect microbiomes.</title>
        <authorList>
            <person name="Chevrette M.G."/>
            <person name="Carlson C.M."/>
            <person name="Ortega H.E."/>
            <person name="Thomas C."/>
            <person name="Ananiev G.E."/>
            <person name="Barns K.J."/>
            <person name="Book A.J."/>
            <person name="Cagnazzo J."/>
            <person name="Carlos C."/>
            <person name="Flanigan W."/>
            <person name="Grubbs K.J."/>
            <person name="Horn H.A."/>
            <person name="Hoffmann F.M."/>
            <person name="Klassen J.L."/>
            <person name="Knack J.J."/>
            <person name="Lewin G.R."/>
            <person name="McDonald B.R."/>
            <person name="Muller L."/>
            <person name="Melo W.G.P."/>
            <person name="Pinto-Tomas A.A."/>
            <person name="Schmitz A."/>
            <person name="Wendt-Pienkowski E."/>
            <person name="Wildman S."/>
            <person name="Zhao M."/>
            <person name="Zhang F."/>
            <person name="Bugni T.S."/>
            <person name="Andes D.R."/>
            <person name="Pupo M.T."/>
            <person name="Currie C.R."/>
        </authorList>
    </citation>
    <scope>NUCLEOTIDE SEQUENCE [LARGE SCALE GENOMIC DNA]</scope>
    <source>
        <strain evidence="4 5">SID5840</strain>
    </source>
</reference>
<accession>A0A7K2ITC3</accession>
<gene>
    <name evidence="4" type="ORF">GTW20_12370</name>
    <name evidence="3" type="ORF">VSQ78_14115</name>
</gene>
<evidence type="ECO:0000313" key="6">
    <source>
        <dbReference type="Proteomes" id="UP001585053"/>
    </source>
</evidence>
<feature type="transmembrane region" description="Helical" evidence="2">
    <location>
        <begin position="6"/>
        <end position="30"/>
    </location>
</feature>
<reference evidence="3 6" key="2">
    <citation type="submission" date="2024-01" db="EMBL/GenBank/DDBJ databases">
        <title>Genome mining of biosynthetic gene clusters to explore secondary metabolites of Streptomyces sp.</title>
        <authorList>
            <person name="Baig A."/>
            <person name="Ajitkumar Shintre N."/>
            <person name="Kumar H."/>
            <person name="Anbarasu A."/>
            <person name="Ramaiah S."/>
        </authorList>
    </citation>
    <scope>NUCLEOTIDE SEQUENCE [LARGE SCALE GENOMIC DNA]</scope>
    <source>
        <strain evidence="3 6">A01</strain>
    </source>
</reference>
<dbReference type="AlphaFoldDB" id="A0A7K2ITC3"/>
<evidence type="ECO:0000313" key="4">
    <source>
        <dbReference type="EMBL" id="MYR33035.1"/>
    </source>
</evidence>
<keyword evidence="2" id="KW-1133">Transmembrane helix</keyword>
<dbReference type="RefSeq" id="WP_014911663.1">
    <property type="nucleotide sequence ID" value="NZ_BAZE01000011.1"/>
</dbReference>
<dbReference type="Proteomes" id="UP001585053">
    <property type="component" value="Unassembled WGS sequence"/>
</dbReference>